<keyword evidence="5 6" id="KW-0472">Membrane</keyword>
<dbReference type="Gene3D" id="1.20.1250.20">
    <property type="entry name" value="MFS general substrate transporter like domains"/>
    <property type="match status" value="1"/>
</dbReference>
<dbReference type="EMBL" id="JAGFBR010000018">
    <property type="protein sequence ID" value="KAH0450287.1"/>
    <property type="molecule type" value="Genomic_DNA"/>
</dbReference>
<dbReference type="InterPro" id="IPR036259">
    <property type="entry name" value="MFS_trans_sf"/>
</dbReference>
<dbReference type="Pfam" id="PF00083">
    <property type="entry name" value="Sugar_tr"/>
    <property type="match status" value="1"/>
</dbReference>
<evidence type="ECO:0000256" key="6">
    <source>
        <dbReference type="SAM" id="Phobius"/>
    </source>
</evidence>
<comment type="subcellular location">
    <subcellularLocation>
        <location evidence="1">Membrane</location>
    </subcellularLocation>
</comment>
<accession>A0AAV7G489</accession>
<dbReference type="Proteomes" id="UP000775213">
    <property type="component" value="Unassembled WGS sequence"/>
</dbReference>
<evidence type="ECO:0000256" key="2">
    <source>
        <dbReference type="ARBA" id="ARBA00022448"/>
    </source>
</evidence>
<evidence type="ECO:0000256" key="4">
    <source>
        <dbReference type="ARBA" id="ARBA00022989"/>
    </source>
</evidence>
<dbReference type="PANTHER" id="PTHR48020">
    <property type="entry name" value="PROTON MYO-INOSITOL COTRANSPORTER"/>
    <property type="match status" value="1"/>
</dbReference>
<keyword evidence="2" id="KW-0813">Transport</keyword>
<keyword evidence="8" id="KW-1185">Reference proteome</keyword>
<gene>
    <name evidence="7" type="ORF">IEQ34_020979</name>
</gene>
<organism evidence="7 8">
    <name type="scientific">Dendrobium chrysotoxum</name>
    <name type="common">Orchid</name>
    <dbReference type="NCBI Taxonomy" id="161865"/>
    <lineage>
        <taxon>Eukaryota</taxon>
        <taxon>Viridiplantae</taxon>
        <taxon>Streptophyta</taxon>
        <taxon>Embryophyta</taxon>
        <taxon>Tracheophyta</taxon>
        <taxon>Spermatophyta</taxon>
        <taxon>Magnoliopsida</taxon>
        <taxon>Liliopsida</taxon>
        <taxon>Asparagales</taxon>
        <taxon>Orchidaceae</taxon>
        <taxon>Epidendroideae</taxon>
        <taxon>Malaxideae</taxon>
        <taxon>Dendrobiinae</taxon>
        <taxon>Dendrobium</taxon>
    </lineage>
</organism>
<evidence type="ECO:0008006" key="9">
    <source>
        <dbReference type="Google" id="ProtNLM"/>
    </source>
</evidence>
<dbReference type="PANTHER" id="PTHR48020:SF12">
    <property type="entry name" value="PROTON MYO-INOSITOL COTRANSPORTER"/>
    <property type="match status" value="1"/>
</dbReference>
<dbReference type="GO" id="GO:0005366">
    <property type="term" value="F:myo-inositol:proton symporter activity"/>
    <property type="evidence" value="ECO:0007669"/>
    <property type="project" value="TreeGrafter"/>
</dbReference>
<reference evidence="7 8" key="1">
    <citation type="journal article" date="2021" name="Hortic Res">
        <title>Chromosome-scale assembly of the Dendrobium chrysotoxum genome enhances the understanding of orchid evolution.</title>
        <authorList>
            <person name="Zhang Y."/>
            <person name="Zhang G.Q."/>
            <person name="Zhang D."/>
            <person name="Liu X.D."/>
            <person name="Xu X.Y."/>
            <person name="Sun W.H."/>
            <person name="Yu X."/>
            <person name="Zhu X."/>
            <person name="Wang Z.W."/>
            <person name="Zhao X."/>
            <person name="Zhong W.Y."/>
            <person name="Chen H."/>
            <person name="Yin W.L."/>
            <person name="Huang T."/>
            <person name="Niu S.C."/>
            <person name="Liu Z.J."/>
        </authorList>
    </citation>
    <scope>NUCLEOTIDE SEQUENCE [LARGE SCALE GENOMIC DNA]</scope>
    <source>
        <strain evidence="7">Lindl</strain>
    </source>
</reference>
<dbReference type="GO" id="GO:0016324">
    <property type="term" value="C:apical plasma membrane"/>
    <property type="evidence" value="ECO:0007669"/>
    <property type="project" value="TreeGrafter"/>
</dbReference>
<keyword evidence="4 6" id="KW-1133">Transmembrane helix</keyword>
<evidence type="ECO:0000256" key="1">
    <source>
        <dbReference type="ARBA" id="ARBA00004370"/>
    </source>
</evidence>
<evidence type="ECO:0000256" key="3">
    <source>
        <dbReference type="ARBA" id="ARBA00022692"/>
    </source>
</evidence>
<dbReference type="InterPro" id="IPR005828">
    <property type="entry name" value="MFS_sugar_transport-like"/>
</dbReference>
<comment type="caution">
    <text evidence="7">The sequence shown here is derived from an EMBL/GenBank/DDBJ whole genome shotgun (WGS) entry which is preliminary data.</text>
</comment>
<keyword evidence="3 6" id="KW-0812">Transmembrane</keyword>
<evidence type="ECO:0000313" key="7">
    <source>
        <dbReference type="EMBL" id="KAH0450287.1"/>
    </source>
</evidence>
<dbReference type="AlphaFoldDB" id="A0AAV7G489"/>
<proteinExistence type="predicted"/>
<evidence type="ECO:0000256" key="5">
    <source>
        <dbReference type="ARBA" id="ARBA00023136"/>
    </source>
</evidence>
<protein>
    <recommendedName>
        <fullName evidence="9">Major facilitator superfamily (MFS) profile domain-containing protein</fullName>
    </recommendedName>
</protein>
<name>A0AAV7G489_DENCH</name>
<sequence length="77" mass="8772">MSFISLYKAISISGAFFLDAGIAVVGWFFFYFFLPETKGRSLEEMEKLFEKKEKRVGKVEALVENVTPINLKTGQQT</sequence>
<evidence type="ECO:0000313" key="8">
    <source>
        <dbReference type="Proteomes" id="UP000775213"/>
    </source>
</evidence>
<dbReference type="SUPFAM" id="SSF103473">
    <property type="entry name" value="MFS general substrate transporter"/>
    <property type="match status" value="1"/>
</dbReference>
<feature type="transmembrane region" description="Helical" evidence="6">
    <location>
        <begin position="12"/>
        <end position="34"/>
    </location>
</feature>
<dbReference type="InterPro" id="IPR050814">
    <property type="entry name" value="Myo-inositol_Transporter"/>
</dbReference>